<feature type="site" description="Important for catalytic activity" evidence="8">
    <location>
        <position position="217"/>
    </location>
</feature>
<dbReference type="PANTHER" id="PTHR43250:SF2">
    <property type="entry name" value="EXODEOXYRIBONUCLEASE III"/>
    <property type="match status" value="1"/>
</dbReference>
<dbReference type="SUPFAM" id="SSF56219">
    <property type="entry name" value="DNase I-like"/>
    <property type="match status" value="1"/>
</dbReference>
<dbReference type="PANTHER" id="PTHR43250">
    <property type="entry name" value="EXODEOXYRIBONUCLEASE III"/>
    <property type="match status" value="1"/>
</dbReference>
<name>A0A4R7HUQ7_9ACTN</name>
<dbReference type="PROSITE" id="PS00726">
    <property type="entry name" value="AP_NUCLEASE_F1_1"/>
    <property type="match status" value="1"/>
</dbReference>
<dbReference type="InterPro" id="IPR036691">
    <property type="entry name" value="Endo/exonu/phosph_ase_sf"/>
</dbReference>
<dbReference type="GO" id="GO:0006281">
    <property type="term" value="P:DNA repair"/>
    <property type="evidence" value="ECO:0007669"/>
    <property type="project" value="InterPro"/>
</dbReference>
<feature type="binding site" evidence="7">
    <location>
        <position position="146"/>
    </location>
    <ligand>
        <name>Mg(2+)</name>
        <dbReference type="ChEBI" id="CHEBI:18420"/>
        <label>1</label>
    </ligand>
</feature>
<proteinExistence type="inferred from homology"/>
<reference evidence="10 11" key="1">
    <citation type="submission" date="2019-03" db="EMBL/GenBank/DDBJ databases">
        <title>Sequencing the genomes of 1000 actinobacteria strains.</title>
        <authorList>
            <person name="Klenk H.-P."/>
        </authorList>
    </citation>
    <scope>NUCLEOTIDE SEQUENCE [LARGE SCALE GENOMIC DNA]</scope>
    <source>
        <strain evidence="10 11">DSM 18936</strain>
    </source>
</reference>
<keyword evidence="5 7" id="KW-0460">Magnesium</keyword>
<evidence type="ECO:0000256" key="5">
    <source>
        <dbReference type="ARBA" id="ARBA00022842"/>
    </source>
</evidence>
<dbReference type="InterPro" id="IPR037493">
    <property type="entry name" value="ExoIII-like"/>
</dbReference>
<feature type="binding site" evidence="7">
    <location>
        <position position="251"/>
    </location>
    <ligand>
        <name>Mg(2+)</name>
        <dbReference type="ChEBI" id="CHEBI:18420"/>
        <label>1</label>
    </ligand>
</feature>
<sequence length="259" mass="29508">MRLVSWNVNSIRSHHHRLVEWIERHDPDVVALQETKCTDEVFAALMAEVLADGYEFAHHGHNHWNGVAILSRVGIDDVRYGLPGVNRPPYDEARVVSATCGGIDVHSLYAPNGRELDDPHYLFKLVWLERLRTVRVPGRPTALLGDFNVAPTDRDIYDPVRWRRRTHASPPERAAIDALVDDGLRDVTREHLPDDGVFTWWSYRPGQFAANRGLRIDLALCSDDVADRVERLWIDTAERADTHDVEKPSDHAPLVLDLD</sequence>
<feature type="active site" evidence="6">
    <location>
        <position position="109"/>
    </location>
</feature>
<evidence type="ECO:0000256" key="8">
    <source>
        <dbReference type="PIRSR" id="PIRSR604808-3"/>
    </source>
</evidence>
<evidence type="ECO:0000256" key="7">
    <source>
        <dbReference type="PIRSR" id="PIRSR604808-2"/>
    </source>
</evidence>
<dbReference type="AlphaFoldDB" id="A0A4R7HUQ7"/>
<dbReference type="GO" id="GO:0004519">
    <property type="term" value="F:endonuclease activity"/>
    <property type="evidence" value="ECO:0007669"/>
    <property type="project" value="InterPro"/>
</dbReference>
<dbReference type="InterPro" id="IPR004808">
    <property type="entry name" value="AP_endonuc_1"/>
</dbReference>
<dbReference type="InterPro" id="IPR005135">
    <property type="entry name" value="Endo/exonuclease/phosphatase"/>
</dbReference>
<dbReference type="PROSITE" id="PS51435">
    <property type="entry name" value="AP_NUCLEASE_F1_4"/>
    <property type="match status" value="1"/>
</dbReference>
<dbReference type="RefSeq" id="WP_133867056.1">
    <property type="nucleotide sequence ID" value="NZ_SOAU01000001.1"/>
</dbReference>
<evidence type="ECO:0000256" key="2">
    <source>
        <dbReference type="ARBA" id="ARBA00007092"/>
    </source>
</evidence>
<keyword evidence="3 7" id="KW-0479">Metal-binding</keyword>
<protein>
    <submittedName>
        <fullName evidence="10">Exodeoxyribonuclease-3</fullName>
    </submittedName>
</protein>
<evidence type="ECO:0000313" key="10">
    <source>
        <dbReference type="EMBL" id="TDT14515.1"/>
    </source>
</evidence>
<dbReference type="OrthoDB" id="9803914at2"/>
<evidence type="ECO:0000259" key="9">
    <source>
        <dbReference type="Pfam" id="PF03372"/>
    </source>
</evidence>
<dbReference type="NCBIfam" id="TIGR00633">
    <property type="entry name" value="xth"/>
    <property type="match status" value="1"/>
</dbReference>
<dbReference type="GO" id="GO:0046872">
    <property type="term" value="F:metal ion binding"/>
    <property type="evidence" value="ECO:0007669"/>
    <property type="project" value="UniProtKB-KW"/>
</dbReference>
<dbReference type="PROSITE" id="PS00728">
    <property type="entry name" value="AP_NUCLEASE_F1_3"/>
    <property type="match status" value="1"/>
</dbReference>
<feature type="domain" description="Endonuclease/exonuclease/phosphatase" evidence="9">
    <location>
        <begin position="4"/>
        <end position="251"/>
    </location>
</feature>
<comment type="similarity">
    <text evidence="2">Belongs to the DNA repair enzymes AP/ExoA family.</text>
</comment>
<feature type="binding site" evidence="7">
    <location>
        <position position="7"/>
    </location>
    <ligand>
        <name>Mg(2+)</name>
        <dbReference type="ChEBI" id="CHEBI:18420"/>
        <label>1</label>
    </ligand>
</feature>
<organism evidence="10 11">
    <name type="scientific">Ilumatobacter fluminis</name>
    <dbReference type="NCBI Taxonomy" id="467091"/>
    <lineage>
        <taxon>Bacteria</taxon>
        <taxon>Bacillati</taxon>
        <taxon>Actinomycetota</taxon>
        <taxon>Acidimicrobiia</taxon>
        <taxon>Acidimicrobiales</taxon>
        <taxon>Ilumatobacteraceae</taxon>
        <taxon>Ilumatobacter</taxon>
    </lineage>
</organism>
<comment type="cofactor">
    <cofactor evidence="1">
        <name>Mn(2+)</name>
        <dbReference type="ChEBI" id="CHEBI:29035"/>
    </cofactor>
</comment>
<dbReference type="InterPro" id="IPR020847">
    <property type="entry name" value="AP_endonuclease_F1_BS"/>
</dbReference>
<dbReference type="InterPro" id="IPR020848">
    <property type="entry name" value="AP_endonuclease_F1_CS"/>
</dbReference>
<keyword evidence="4" id="KW-0378">Hydrolase</keyword>
<evidence type="ECO:0000256" key="1">
    <source>
        <dbReference type="ARBA" id="ARBA00001936"/>
    </source>
</evidence>
<evidence type="ECO:0000313" key="11">
    <source>
        <dbReference type="Proteomes" id="UP000294558"/>
    </source>
</evidence>
<gene>
    <name evidence="10" type="ORF">BDK89_0070</name>
</gene>
<feature type="binding site" evidence="7">
    <location>
        <position position="250"/>
    </location>
    <ligand>
        <name>Mg(2+)</name>
        <dbReference type="ChEBI" id="CHEBI:18420"/>
        <label>1</label>
    </ligand>
</feature>
<dbReference type="GO" id="GO:0003677">
    <property type="term" value="F:DNA binding"/>
    <property type="evidence" value="ECO:0007669"/>
    <property type="project" value="InterPro"/>
</dbReference>
<evidence type="ECO:0000256" key="6">
    <source>
        <dbReference type="PIRSR" id="PIRSR604808-1"/>
    </source>
</evidence>
<feature type="active site" description="Proton donor/acceptor" evidence="6">
    <location>
        <position position="146"/>
    </location>
</feature>
<dbReference type="Proteomes" id="UP000294558">
    <property type="component" value="Unassembled WGS sequence"/>
</dbReference>
<dbReference type="NCBIfam" id="TIGR00195">
    <property type="entry name" value="exoDNase_III"/>
    <property type="match status" value="1"/>
</dbReference>
<feature type="site" description="Transition state stabilizer" evidence="8">
    <location>
        <position position="148"/>
    </location>
</feature>
<comment type="caution">
    <text evidence="10">The sequence shown here is derived from an EMBL/GenBank/DDBJ whole genome shotgun (WGS) entry which is preliminary data.</text>
</comment>
<accession>A0A4R7HUQ7</accession>
<keyword evidence="7" id="KW-0464">Manganese</keyword>
<dbReference type="GO" id="GO:0008311">
    <property type="term" value="F:double-stranded DNA 3'-5' DNA exonuclease activity"/>
    <property type="evidence" value="ECO:0007669"/>
    <property type="project" value="InterPro"/>
</dbReference>
<dbReference type="CDD" id="cd09086">
    <property type="entry name" value="ExoIII-like_AP-endo"/>
    <property type="match status" value="1"/>
</dbReference>
<dbReference type="Gene3D" id="3.60.10.10">
    <property type="entry name" value="Endonuclease/exonuclease/phosphatase"/>
    <property type="match status" value="1"/>
</dbReference>
<keyword evidence="11" id="KW-1185">Reference proteome</keyword>
<evidence type="ECO:0000256" key="4">
    <source>
        <dbReference type="ARBA" id="ARBA00022801"/>
    </source>
</evidence>
<feature type="active site" description="Proton acceptor" evidence="6">
    <location>
        <position position="251"/>
    </location>
</feature>
<dbReference type="EMBL" id="SOAU01000001">
    <property type="protein sequence ID" value="TDT14515.1"/>
    <property type="molecule type" value="Genomic_DNA"/>
</dbReference>
<feature type="binding site" evidence="7">
    <location>
        <position position="34"/>
    </location>
    <ligand>
        <name>Mg(2+)</name>
        <dbReference type="ChEBI" id="CHEBI:18420"/>
        <label>1</label>
    </ligand>
</feature>
<evidence type="ECO:0000256" key="3">
    <source>
        <dbReference type="ARBA" id="ARBA00022723"/>
    </source>
</evidence>
<feature type="site" description="Interaction with DNA substrate" evidence="8">
    <location>
        <position position="251"/>
    </location>
</feature>
<comment type="cofactor">
    <cofactor evidence="7">
        <name>Mg(2+)</name>
        <dbReference type="ChEBI" id="CHEBI:18420"/>
    </cofactor>
    <cofactor evidence="7">
        <name>Mn(2+)</name>
        <dbReference type="ChEBI" id="CHEBI:29035"/>
    </cofactor>
    <text evidence="7">Probably binds two magnesium or manganese ions per subunit.</text>
</comment>
<dbReference type="Pfam" id="PF03372">
    <property type="entry name" value="Exo_endo_phos"/>
    <property type="match status" value="1"/>
</dbReference>
<feature type="binding site" evidence="7">
    <location>
        <position position="148"/>
    </location>
    <ligand>
        <name>Mg(2+)</name>
        <dbReference type="ChEBI" id="CHEBI:18420"/>
        <label>1</label>
    </ligand>
</feature>